<organism evidence="1 2">
    <name type="scientific">Blumeria graminis f. sp. triticale</name>
    <dbReference type="NCBI Taxonomy" id="1689686"/>
    <lineage>
        <taxon>Eukaryota</taxon>
        <taxon>Fungi</taxon>
        <taxon>Dikarya</taxon>
        <taxon>Ascomycota</taxon>
        <taxon>Pezizomycotina</taxon>
        <taxon>Leotiomycetes</taxon>
        <taxon>Erysiphales</taxon>
        <taxon>Erysiphaceae</taxon>
        <taxon>Blumeria</taxon>
    </lineage>
</organism>
<comment type="caution">
    <text evidence="1">The sequence shown here is derived from an EMBL/GenBank/DDBJ whole genome shotgun (WGS) entry which is preliminary data.</text>
</comment>
<dbReference type="AlphaFoldDB" id="A0A9W4D038"/>
<dbReference type="EMBL" id="CAJHIT010000001">
    <property type="protein sequence ID" value="CAD6498840.1"/>
    <property type="molecule type" value="Genomic_DNA"/>
</dbReference>
<accession>A0A9W4D038</accession>
<feature type="non-terminal residue" evidence="1">
    <location>
        <position position="1"/>
    </location>
</feature>
<protein>
    <submittedName>
        <fullName evidence="1">BgTH12-04498</fullName>
    </submittedName>
</protein>
<sequence length="95" mass="11269">SQAKLPEFVGILQAEWVKPHITQKDTGGKENYSDKVTDLNITIVTWIDNYHQGFIDYMLLEIFREDFVEWDPDRFAMVFPPILRRFKTFLMSRGI</sequence>
<proteinExistence type="predicted"/>
<dbReference type="Proteomes" id="UP000683417">
    <property type="component" value="Unassembled WGS sequence"/>
</dbReference>
<evidence type="ECO:0000313" key="2">
    <source>
        <dbReference type="Proteomes" id="UP000683417"/>
    </source>
</evidence>
<evidence type="ECO:0000313" key="1">
    <source>
        <dbReference type="EMBL" id="CAD6498840.1"/>
    </source>
</evidence>
<name>A0A9W4D038_BLUGR</name>
<gene>
    <name evidence="1" type="ORF">BGTH12_LOCUS198</name>
</gene>
<reference evidence="1" key="1">
    <citation type="submission" date="2020-10" db="EMBL/GenBank/DDBJ databases">
        <authorList>
            <person name="Muller C M."/>
        </authorList>
    </citation>
    <scope>NUCLEOTIDE SEQUENCE</scope>
    <source>
        <strain evidence="1">THUN-12</strain>
    </source>
</reference>